<sequence length="298" mass="33812">MTRFPYDQFAKDYLKELLQPLGQVETSRKVPSEVREIDVYFAPSPQSTSDTIQIGLLGKIAAKPALIEPFRNAATITEIRSCMNKLFEVFAQIKRQSKGEDNPIEESELPMLWIFSPTASDSILNGFRASTDAENWGEGVHFLGDYLRTVIVAIHQLPRTQETLWLRILGKGRVQKQAIDELEALPNNHPLRAKAIDLLLSLKTTLEVNQNIDQEDRDLIMRLSAIYEQKLAEAKQEGLQEGVQAGHRQVIENLLQVRFGALDAELSSIIEPLLLLAPQEFTPLLLQLSREELLERFR</sequence>
<dbReference type="RefSeq" id="WP_190472107.1">
    <property type="nucleotide sequence ID" value="NZ_JACJSG010000014.1"/>
</dbReference>
<name>A0ABR8D5I3_9NOST</name>
<evidence type="ECO:0000313" key="2">
    <source>
        <dbReference type="Proteomes" id="UP000661112"/>
    </source>
</evidence>
<dbReference type="Proteomes" id="UP000661112">
    <property type="component" value="Unassembled WGS sequence"/>
</dbReference>
<proteinExistence type="predicted"/>
<protein>
    <recommendedName>
        <fullName evidence="3">Flagellar assembly protein H</fullName>
    </recommendedName>
</protein>
<comment type="caution">
    <text evidence="1">The sequence shown here is derived from an EMBL/GenBank/DDBJ whole genome shotgun (WGS) entry which is preliminary data.</text>
</comment>
<reference evidence="1 2" key="1">
    <citation type="journal article" date="2020" name="ISME J.">
        <title>Comparative genomics reveals insights into cyanobacterial evolution and habitat adaptation.</title>
        <authorList>
            <person name="Chen M.Y."/>
            <person name="Teng W.K."/>
            <person name="Zhao L."/>
            <person name="Hu C.X."/>
            <person name="Zhou Y.K."/>
            <person name="Han B.P."/>
            <person name="Song L.R."/>
            <person name="Shu W.S."/>
        </authorList>
    </citation>
    <scope>NUCLEOTIDE SEQUENCE [LARGE SCALE GENOMIC DNA]</scope>
    <source>
        <strain evidence="1 2">FACHB-119</strain>
    </source>
</reference>
<keyword evidence="2" id="KW-1185">Reference proteome</keyword>
<evidence type="ECO:0008006" key="3">
    <source>
        <dbReference type="Google" id="ProtNLM"/>
    </source>
</evidence>
<gene>
    <name evidence="1" type="ORF">H6G83_12425</name>
</gene>
<evidence type="ECO:0000313" key="1">
    <source>
        <dbReference type="EMBL" id="MBD2501396.1"/>
    </source>
</evidence>
<organism evidence="1 2">
    <name type="scientific">Anabaena azotica FACHB-119</name>
    <dbReference type="NCBI Taxonomy" id="947527"/>
    <lineage>
        <taxon>Bacteria</taxon>
        <taxon>Bacillati</taxon>
        <taxon>Cyanobacteriota</taxon>
        <taxon>Cyanophyceae</taxon>
        <taxon>Nostocales</taxon>
        <taxon>Nostocaceae</taxon>
        <taxon>Anabaena</taxon>
        <taxon>Anabaena azotica</taxon>
    </lineage>
</organism>
<accession>A0ABR8D5I3</accession>
<dbReference type="EMBL" id="JACJSG010000014">
    <property type="protein sequence ID" value="MBD2501396.1"/>
    <property type="molecule type" value="Genomic_DNA"/>
</dbReference>